<dbReference type="InterPro" id="IPR013087">
    <property type="entry name" value="Znf_C2H2_type"/>
</dbReference>
<organism evidence="3 4">
    <name type="scientific">Epichloe bromicola</name>
    <dbReference type="NCBI Taxonomy" id="79588"/>
    <lineage>
        <taxon>Eukaryota</taxon>
        <taxon>Fungi</taxon>
        <taxon>Dikarya</taxon>
        <taxon>Ascomycota</taxon>
        <taxon>Pezizomycotina</taxon>
        <taxon>Sordariomycetes</taxon>
        <taxon>Hypocreomycetidae</taxon>
        <taxon>Hypocreales</taxon>
        <taxon>Clavicipitaceae</taxon>
        <taxon>Epichloe</taxon>
    </lineage>
</organism>
<comment type="caution">
    <text evidence="3">The sequence shown here is derived from an EMBL/GenBank/DDBJ whole genome shotgun (WGS) entry which is preliminary data.</text>
</comment>
<feature type="compositionally biased region" description="Polar residues" evidence="1">
    <location>
        <begin position="155"/>
        <end position="165"/>
    </location>
</feature>
<evidence type="ECO:0000313" key="4">
    <source>
        <dbReference type="Proteomes" id="UP001562357"/>
    </source>
</evidence>
<protein>
    <recommendedName>
        <fullName evidence="2">C2H2-type domain-containing protein</fullName>
    </recommendedName>
</protein>
<dbReference type="PROSITE" id="PS00028">
    <property type="entry name" value="ZINC_FINGER_C2H2_1"/>
    <property type="match status" value="1"/>
</dbReference>
<evidence type="ECO:0000259" key="2">
    <source>
        <dbReference type="PROSITE" id="PS00028"/>
    </source>
</evidence>
<dbReference type="EMBL" id="BAAFGZ010000128">
    <property type="protein sequence ID" value="GAB0135440.1"/>
    <property type="molecule type" value="Genomic_DNA"/>
</dbReference>
<gene>
    <name evidence="3" type="primary">g3778</name>
    <name evidence="3" type="ORF">EsDP_00003778</name>
</gene>
<feature type="region of interest" description="Disordered" evidence="1">
    <location>
        <begin position="124"/>
        <end position="223"/>
    </location>
</feature>
<proteinExistence type="predicted"/>
<evidence type="ECO:0000256" key="1">
    <source>
        <dbReference type="SAM" id="MobiDB-lite"/>
    </source>
</evidence>
<evidence type="ECO:0000313" key="3">
    <source>
        <dbReference type="EMBL" id="GAB0135440.1"/>
    </source>
</evidence>
<keyword evidence="4" id="KW-1185">Reference proteome</keyword>
<accession>A0ABQ0CPS0</accession>
<dbReference type="Proteomes" id="UP001562357">
    <property type="component" value="Unassembled WGS sequence"/>
</dbReference>
<name>A0ABQ0CPS0_9HYPO</name>
<sequence>MDDPGSSTAGAPGDACTDTTATMGSAPARHHHGTPVPSITREHQVPLHTSPLRPPRLAVVLTSSPTHQITHVQPDVPVRRTIPQMYELSRRAKEELVAAPPPSQPKAPQPSFVPMPMSIPAPKTTLTPLVSSGGEGRPKGWKPGMSYSAMRGKTPRQTYNTTAPQPSFVPTPMSTSPPKPTLTPASSGKGRPKGWKPGMSYSAMRGKTPQTYNKKPRQPRQARVNAPPLVWGRRAGRPPKPRSPTPWELYHKSNMQFMTFLCEWSECKAELHNVDTLRRHVHFVHGRRHAPSACRWGQCKTTGFTNAQDWHSHLDQAHFTPFRWHMGDGPRNTSDVLAGLPDGSQDDLPDYLRGSDGQQVTPSIKDQQLEDFVTWRENRRKLKKLLVLRDSNLPDLSSGSSEESD</sequence>
<feature type="domain" description="C2H2-type" evidence="2">
    <location>
        <begin position="262"/>
        <end position="285"/>
    </location>
</feature>
<reference evidence="4" key="1">
    <citation type="submission" date="2024-06" db="EMBL/GenBank/DDBJ databases">
        <title>Draft Genome Sequences of Epichloe bromicola Strains Isolated from Elymus ciliaris.</title>
        <authorList>
            <consortium name="Epichloe bromicola genome sequencing consortium"/>
            <person name="Miura A."/>
            <person name="Imano S."/>
            <person name="Ashida A."/>
            <person name="Sato I."/>
            <person name="Chiba S."/>
            <person name="Tanaka A."/>
            <person name="Camagna M."/>
            <person name="Takemoto D."/>
        </authorList>
    </citation>
    <scope>NUCLEOTIDE SEQUENCE [LARGE SCALE GENOMIC DNA]</scope>
    <source>
        <strain evidence="4">DP</strain>
    </source>
</reference>
<feature type="region of interest" description="Disordered" evidence="1">
    <location>
        <begin position="1"/>
        <end position="53"/>
    </location>
</feature>